<name>A0A0C2MCA3_THEKT</name>
<accession>A0A0C2MCA3</accession>
<proteinExistence type="predicted"/>
<reference evidence="1 3" key="1">
    <citation type="journal article" date="2014" name="Genome Biol. Evol.">
        <title>The genome of the myxosporean Thelohanellus kitauei shows adaptations to nutrient acquisition within its fish host.</title>
        <authorList>
            <person name="Yang Y."/>
            <person name="Xiong J."/>
            <person name="Zhou Z."/>
            <person name="Huo F."/>
            <person name="Miao W."/>
            <person name="Ran C."/>
            <person name="Liu Y."/>
            <person name="Zhang J."/>
            <person name="Feng J."/>
            <person name="Wang M."/>
            <person name="Wang M."/>
            <person name="Wang L."/>
            <person name="Yao B."/>
        </authorList>
    </citation>
    <scope>NUCLEOTIDE SEQUENCE [LARGE SCALE GENOMIC DNA]</scope>
    <source>
        <strain evidence="1">Wuqing</strain>
    </source>
</reference>
<evidence type="ECO:0000313" key="3">
    <source>
        <dbReference type="Proteomes" id="UP000031668"/>
    </source>
</evidence>
<comment type="caution">
    <text evidence="1">The sequence shown here is derived from an EMBL/GenBank/DDBJ whole genome shotgun (WGS) entry which is preliminary data.</text>
</comment>
<gene>
    <name evidence="1" type="ORF">RF11_08366</name>
    <name evidence="2" type="ORF">RF11_10265</name>
</gene>
<evidence type="ECO:0000313" key="2">
    <source>
        <dbReference type="EMBL" id="KII72171.1"/>
    </source>
</evidence>
<sequence>MIHNLYNFEGKRNGERGAFLLDKTANDLNLYDIPGSYCDFLYHMYTDDIILFNRSYYREFWEIFNYVASCCKKHGRTNAIILVMIKHIQMNKNIENQLMYQIISKYIDELDLDQVANQDFLNILSAYLINFELNYFKNAKNIDFLLKLNWSKLYTQSGAVWNAIVRILRYLRLQDFLVIFKQPSFKHFILELMKVVMMIFRSKKRTNIGLLIFEEIFFALMRKGNLQIIKSFPSMHEMLLMMSLYYFDNQSFRCYDENKNRIFTFILTNLMDLIQENHDGLKLKYGDFFETIFYEILNSTLRKHFMNNYDRDNFKPEAYESYLLKIFETNVIDWSNLMSLFDVLGNLMCTLKINELILLKLCEFLNKHMFQADKISNRSLVLKLLYLMITVNNNIVSRSEYVTSLEYIGIQFFSLQYRLLDEYKKNILINDYHSDDICNQLFECHLKLLNKFRNNIVFQIEYLLCSEIFIFISYARTMNNVELVRNIINWIALYFTTLKNPVFLKLFESYKLYVIFQNYVMIIDNLLYGETLCQMGETFNQLMDFTHATFTVSHPIK</sequence>
<organism evidence="1 3">
    <name type="scientific">Thelohanellus kitauei</name>
    <name type="common">Myxosporean</name>
    <dbReference type="NCBI Taxonomy" id="669202"/>
    <lineage>
        <taxon>Eukaryota</taxon>
        <taxon>Metazoa</taxon>
        <taxon>Cnidaria</taxon>
        <taxon>Myxozoa</taxon>
        <taxon>Myxosporea</taxon>
        <taxon>Bivalvulida</taxon>
        <taxon>Platysporina</taxon>
        <taxon>Myxobolidae</taxon>
        <taxon>Thelohanellus</taxon>
    </lineage>
</organism>
<dbReference type="AlphaFoldDB" id="A0A0C2MCA3"/>
<keyword evidence="3" id="KW-1185">Reference proteome</keyword>
<evidence type="ECO:0000313" key="1">
    <source>
        <dbReference type="EMBL" id="KII64651.1"/>
    </source>
</evidence>
<dbReference type="EMBL" id="JWZT01001363">
    <property type="protein sequence ID" value="KII72171.1"/>
    <property type="molecule type" value="Genomic_DNA"/>
</dbReference>
<dbReference type="EMBL" id="JWZT01004132">
    <property type="protein sequence ID" value="KII64651.1"/>
    <property type="molecule type" value="Genomic_DNA"/>
</dbReference>
<dbReference type="Proteomes" id="UP000031668">
    <property type="component" value="Unassembled WGS sequence"/>
</dbReference>
<protein>
    <submittedName>
        <fullName evidence="1">Uncharacterized protein</fullName>
    </submittedName>
</protein>